<feature type="domain" description="Glycine transporter" evidence="8">
    <location>
        <begin position="92"/>
        <end position="161"/>
    </location>
</feature>
<evidence type="ECO:0000259" key="8">
    <source>
        <dbReference type="Pfam" id="PF03458"/>
    </source>
</evidence>
<dbReference type="AlphaFoldDB" id="A0A179SPN5"/>
<gene>
    <name evidence="9" type="ORF">A6K24_08970</name>
</gene>
<keyword evidence="10" id="KW-1185">Reference proteome</keyword>
<feature type="transmembrane region" description="Helical" evidence="7">
    <location>
        <begin position="118"/>
        <end position="137"/>
    </location>
</feature>
<feature type="transmembrane region" description="Helical" evidence="7">
    <location>
        <begin position="172"/>
        <end position="189"/>
    </location>
</feature>
<feature type="transmembrane region" description="Helical" evidence="7">
    <location>
        <begin position="63"/>
        <end position="83"/>
    </location>
</feature>
<protein>
    <recommendedName>
        <fullName evidence="8">Glycine transporter domain-containing protein</fullName>
    </recommendedName>
</protein>
<dbReference type="STRING" id="152268.A6K24_08970"/>
<comment type="similarity">
    <text evidence="2">Belongs to the UPF0126 family.</text>
</comment>
<evidence type="ECO:0000256" key="5">
    <source>
        <dbReference type="ARBA" id="ARBA00022989"/>
    </source>
</evidence>
<dbReference type="InterPro" id="IPR005115">
    <property type="entry name" value="Gly_transporter"/>
</dbReference>
<keyword evidence="4 7" id="KW-0812">Transmembrane</keyword>
<dbReference type="Pfam" id="PF03458">
    <property type="entry name" value="Gly_transporter"/>
    <property type="match status" value="2"/>
</dbReference>
<dbReference type="OrthoDB" id="9791874at2"/>
<dbReference type="PANTHER" id="PTHR30506">
    <property type="entry name" value="INNER MEMBRANE PROTEIN"/>
    <property type="match status" value="1"/>
</dbReference>
<dbReference type="Proteomes" id="UP000078534">
    <property type="component" value="Unassembled WGS sequence"/>
</dbReference>
<keyword evidence="3" id="KW-1003">Cell membrane</keyword>
<name>A0A179SPN5_9BACI</name>
<feature type="transmembrane region" description="Helical" evidence="7">
    <location>
        <begin position="6"/>
        <end position="23"/>
    </location>
</feature>
<dbReference type="GO" id="GO:0005886">
    <property type="term" value="C:plasma membrane"/>
    <property type="evidence" value="ECO:0007669"/>
    <property type="project" value="UniProtKB-SubCell"/>
</dbReference>
<evidence type="ECO:0000256" key="7">
    <source>
        <dbReference type="SAM" id="Phobius"/>
    </source>
</evidence>
<feature type="transmembrane region" description="Helical" evidence="7">
    <location>
        <begin position="30"/>
        <end position="51"/>
    </location>
</feature>
<feature type="domain" description="Glycine transporter" evidence="8">
    <location>
        <begin position="5"/>
        <end position="78"/>
    </location>
</feature>
<evidence type="ECO:0000313" key="10">
    <source>
        <dbReference type="Proteomes" id="UP000078534"/>
    </source>
</evidence>
<reference evidence="10" key="1">
    <citation type="submission" date="2016-04" db="EMBL/GenBank/DDBJ databases">
        <authorList>
            <person name="Lyu Z."/>
            <person name="Lyu W."/>
        </authorList>
    </citation>
    <scope>NUCLEOTIDE SEQUENCE [LARGE SCALE GENOMIC DNA]</scope>
    <source>
        <strain evidence="10">C44</strain>
    </source>
</reference>
<evidence type="ECO:0000256" key="6">
    <source>
        <dbReference type="ARBA" id="ARBA00023136"/>
    </source>
</evidence>
<organism evidence="9 10">
    <name type="scientific">Metabacillus litoralis</name>
    <dbReference type="NCBI Taxonomy" id="152268"/>
    <lineage>
        <taxon>Bacteria</taxon>
        <taxon>Bacillati</taxon>
        <taxon>Bacillota</taxon>
        <taxon>Bacilli</taxon>
        <taxon>Bacillales</taxon>
        <taxon>Bacillaceae</taxon>
        <taxon>Metabacillus</taxon>
    </lineage>
</organism>
<keyword evidence="5 7" id="KW-1133">Transmembrane helix</keyword>
<feature type="transmembrane region" description="Helical" evidence="7">
    <location>
        <begin position="149"/>
        <end position="166"/>
    </location>
</feature>
<proteinExistence type="inferred from homology"/>
<evidence type="ECO:0000256" key="1">
    <source>
        <dbReference type="ARBA" id="ARBA00004651"/>
    </source>
</evidence>
<sequence>MTWEVLSIIGTIAFAISGAIVAMEEEYDILGIYILGIVTAFGGGAIRNLLIGVPVTALWEQGVLFQIALFAMTTVFLFPHSLLKHWHKWGNFTDAIGLSAFAIQGALYAVNMGHPTSAVVVAAVLTGSGGGIVRDLLAGRKPLVLRAEIYAFWAIIAGLLIGFEVVKQPIELYILFIGIVVLRVFSYTYNWKLPNRSLQTLSKEQSL</sequence>
<comment type="caution">
    <text evidence="9">The sequence shown here is derived from an EMBL/GenBank/DDBJ whole genome shotgun (WGS) entry which is preliminary data.</text>
</comment>
<evidence type="ECO:0000313" key="9">
    <source>
        <dbReference type="EMBL" id="OAS83431.1"/>
    </source>
</evidence>
<feature type="transmembrane region" description="Helical" evidence="7">
    <location>
        <begin position="95"/>
        <end position="112"/>
    </location>
</feature>
<evidence type="ECO:0000256" key="4">
    <source>
        <dbReference type="ARBA" id="ARBA00022692"/>
    </source>
</evidence>
<dbReference type="EMBL" id="LWSG01000042">
    <property type="protein sequence ID" value="OAS83431.1"/>
    <property type="molecule type" value="Genomic_DNA"/>
</dbReference>
<evidence type="ECO:0000256" key="3">
    <source>
        <dbReference type="ARBA" id="ARBA00022475"/>
    </source>
</evidence>
<comment type="subcellular location">
    <subcellularLocation>
        <location evidence="1">Cell membrane</location>
        <topology evidence="1">Multi-pass membrane protein</topology>
    </subcellularLocation>
</comment>
<dbReference type="PANTHER" id="PTHR30506:SF3">
    <property type="entry name" value="UPF0126 INNER MEMBRANE PROTEIN YADS-RELATED"/>
    <property type="match status" value="1"/>
</dbReference>
<dbReference type="RefSeq" id="WP_066338000.1">
    <property type="nucleotide sequence ID" value="NZ_LWSG01000042.1"/>
</dbReference>
<keyword evidence="6 7" id="KW-0472">Membrane</keyword>
<accession>A0A179SPN5</accession>
<evidence type="ECO:0000256" key="2">
    <source>
        <dbReference type="ARBA" id="ARBA00008193"/>
    </source>
</evidence>